<dbReference type="Proteomes" id="UP000031668">
    <property type="component" value="Unassembled WGS sequence"/>
</dbReference>
<accession>A0A0C2JNY4</accession>
<comment type="caution">
    <text evidence="1">The sequence shown here is derived from an EMBL/GenBank/DDBJ whole genome shotgun (WGS) entry which is preliminary data.</text>
</comment>
<dbReference type="EMBL" id="JWZT01001867">
    <property type="protein sequence ID" value="KII71063.1"/>
    <property type="molecule type" value="Genomic_DNA"/>
</dbReference>
<organism evidence="1 2">
    <name type="scientific">Thelohanellus kitauei</name>
    <name type="common">Myxosporean</name>
    <dbReference type="NCBI Taxonomy" id="669202"/>
    <lineage>
        <taxon>Eukaryota</taxon>
        <taxon>Metazoa</taxon>
        <taxon>Cnidaria</taxon>
        <taxon>Myxozoa</taxon>
        <taxon>Myxosporea</taxon>
        <taxon>Bivalvulida</taxon>
        <taxon>Platysporina</taxon>
        <taxon>Myxobolidae</taxon>
        <taxon>Thelohanellus</taxon>
    </lineage>
</organism>
<sequence length="108" mass="12491">MALNLHVIMDSVWPPTNTLNFAIRRWKRVWSFPQTSSKNKKMNFNKLNSLAHMARHFHHRNLAYALRTFFSGPFGSFGRIVITQFGTFFSNPSLPKTESSFETLISAI</sequence>
<proteinExistence type="predicted"/>
<gene>
    <name evidence="1" type="ORF">RF11_14689</name>
</gene>
<reference evidence="1 2" key="1">
    <citation type="journal article" date="2014" name="Genome Biol. Evol.">
        <title>The genome of the myxosporean Thelohanellus kitauei shows adaptations to nutrient acquisition within its fish host.</title>
        <authorList>
            <person name="Yang Y."/>
            <person name="Xiong J."/>
            <person name="Zhou Z."/>
            <person name="Huo F."/>
            <person name="Miao W."/>
            <person name="Ran C."/>
            <person name="Liu Y."/>
            <person name="Zhang J."/>
            <person name="Feng J."/>
            <person name="Wang M."/>
            <person name="Wang M."/>
            <person name="Wang L."/>
            <person name="Yao B."/>
        </authorList>
    </citation>
    <scope>NUCLEOTIDE SEQUENCE [LARGE SCALE GENOMIC DNA]</scope>
    <source>
        <strain evidence="1">Wuqing</strain>
    </source>
</reference>
<keyword evidence="2" id="KW-1185">Reference proteome</keyword>
<evidence type="ECO:0000313" key="2">
    <source>
        <dbReference type="Proteomes" id="UP000031668"/>
    </source>
</evidence>
<protein>
    <submittedName>
        <fullName evidence="1">Uncharacterized protein</fullName>
    </submittedName>
</protein>
<name>A0A0C2JNY4_THEKT</name>
<evidence type="ECO:0000313" key="1">
    <source>
        <dbReference type="EMBL" id="KII71063.1"/>
    </source>
</evidence>
<dbReference type="AlphaFoldDB" id="A0A0C2JNY4"/>